<reference evidence="3" key="3">
    <citation type="submission" date="2006-01" db="EMBL/GenBank/DDBJ databases">
        <authorList>
            <person name="Buell R."/>
        </authorList>
    </citation>
    <scope>NUCLEOTIDE SEQUENCE</scope>
</reference>
<sequence>MSSPPSNNLSLPLSLSSFLLLGPIRLSAGDGGVRRQGYGVEGPTSYEILDLAEAQPFPAASAAATRLDSALRVDMSRMMDELLCLRVWNASTHDTCLAVNKLTVGASANALWHVLPSTNDRSSSASTGGRVSAESPSSAPGDLVGFLDDEFLEYLQLLHGIDVPREELDGAETATVE</sequence>
<feature type="region of interest" description="Disordered" evidence="1">
    <location>
        <begin position="119"/>
        <end position="139"/>
    </location>
</feature>
<evidence type="ECO:0000313" key="3">
    <source>
        <dbReference type="EMBL" id="ABA99767.1"/>
    </source>
</evidence>
<protein>
    <submittedName>
        <fullName evidence="3">Transposon protein, putative, unclassified</fullName>
    </submittedName>
</protein>
<accession>Q2QMU8</accession>
<evidence type="ECO:0000256" key="1">
    <source>
        <dbReference type="SAM" id="MobiDB-lite"/>
    </source>
</evidence>
<organism evidence="3">
    <name type="scientific">Oryza sativa subsp. japonica</name>
    <name type="common">Rice</name>
    <dbReference type="NCBI Taxonomy" id="39947"/>
    <lineage>
        <taxon>Eukaryota</taxon>
        <taxon>Viridiplantae</taxon>
        <taxon>Streptophyta</taxon>
        <taxon>Embryophyta</taxon>
        <taxon>Tracheophyta</taxon>
        <taxon>Spermatophyta</taxon>
        <taxon>Magnoliopsida</taxon>
        <taxon>Liliopsida</taxon>
        <taxon>Poales</taxon>
        <taxon>Poaceae</taxon>
        <taxon>BOP clade</taxon>
        <taxon>Oryzoideae</taxon>
        <taxon>Oryzeae</taxon>
        <taxon>Oryzinae</taxon>
        <taxon>Oryza</taxon>
        <taxon>Oryza sativa</taxon>
    </lineage>
</organism>
<reference evidence="3" key="2">
    <citation type="submission" date="2005-04" db="EMBL/GenBank/DDBJ databases">
        <authorList>
            <person name="Buell C.R."/>
            <person name="Wing R.A."/>
            <person name="McCombie W.A."/>
            <person name="Ouyang S."/>
        </authorList>
    </citation>
    <scope>NUCLEOTIDE SEQUENCE</scope>
</reference>
<feature type="compositionally biased region" description="Polar residues" evidence="1">
    <location>
        <begin position="119"/>
        <end position="138"/>
    </location>
</feature>
<dbReference type="EMBL" id="DP000011">
    <property type="protein sequence ID" value="ABA99767.1"/>
    <property type="molecule type" value="Genomic_DNA"/>
</dbReference>
<reference evidence="3" key="1">
    <citation type="journal article" date="2005" name="BMC Biol.">
        <title>The sequence of rice chromosomes 11 and 12, rich in disease resistance genes and recent gene duplications.</title>
        <authorList>
            <consortium name="The rice chromosomes 11 and 12 sequencing consortia"/>
        </authorList>
    </citation>
    <scope>NUCLEOTIDE SEQUENCE [LARGE SCALE GENOMIC DNA]</scope>
</reference>
<feature type="chain" id="PRO_5004214273" evidence="2">
    <location>
        <begin position="30"/>
        <end position="177"/>
    </location>
</feature>
<keyword evidence="2" id="KW-0732">Signal</keyword>
<proteinExistence type="predicted"/>
<evidence type="ECO:0000256" key="2">
    <source>
        <dbReference type="SAM" id="SignalP"/>
    </source>
</evidence>
<gene>
    <name evidence="3" type="ordered locus">LOC_Os12g39960</name>
</gene>
<feature type="signal peptide" evidence="2">
    <location>
        <begin position="1"/>
        <end position="29"/>
    </location>
</feature>
<dbReference type="AlphaFoldDB" id="Q2QMU8"/>
<name>Q2QMU8_ORYSJ</name>